<name>A0A6G1L130_9PEZI</name>
<keyword evidence="2" id="KW-1185">Reference proteome</keyword>
<reference evidence="1" key="1">
    <citation type="journal article" date="2020" name="Stud. Mycol.">
        <title>101 Dothideomycetes genomes: a test case for predicting lifestyles and emergence of pathogens.</title>
        <authorList>
            <person name="Haridas S."/>
            <person name="Albert R."/>
            <person name="Binder M."/>
            <person name="Bloem J."/>
            <person name="Labutti K."/>
            <person name="Salamov A."/>
            <person name="Andreopoulos B."/>
            <person name="Baker S."/>
            <person name="Barry K."/>
            <person name="Bills G."/>
            <person name="Bluhm B."/>
            <person name="Cannon C."/>
            <person name="Castanera R."/>
            <person name="Culley D."/>
            <person name="Daum C."/>
            <person name="Ezra D."/>
            <person name="Gonzalez J."/>
            <person name="Henrissat B."/>
            <person name="Kuo A."/>
            <person name="Liang C."/>
            <person name="Lipzen A."/>
            <person name="Lutzoni F."/>
            <person name="Magnuson J."/>
            <person name="Mondo S."/>
            <person name="Nolan M."/>
            <person name="Ohm R."/>
            <person name="Pangilinan J."/>
            <person name="Park H.-J."/>
            <person name="Ramirez L."/>
            <person name="Alfaro M."/>
            <person name="Sun H."/>
            <person name="Tritt A."/>
            <person name="Yoshinaga Y."/>
            <person name="Zwiers L.-H."/>
            <person name="Turgeon B."/>
            <person name="Goodwin S."/>
            <person name="Spatafora J."/>
            <person name="Crous P."/>
            <person name="Grigoriev I."/>
        </authorList>
    </citation>
    <scope>NUCLEOTIDE SEQUENCE</scope>
    <source>
        <strain evidence="1">CBS 116005</strain>
    </source>
</reference>
<evidence type="ECO:0000313" key="2">
    <source>
        <dbReference type="Proteomes" id="UP000799436"/>
    </source>
</evidence>
<accession>A0A6G1L130</accession>
<sequence>MTLRTERTKATQLTRNTRLTSWTAGGLRNERGELLANQVPGAIVYHEETRRNKTDKIPDGDPRVSYRNGVRYVIKGRYWLIVKRTEKNVWECPIYSNNNTGLELVEHGLWSQYASLVPKGQDPHTFKNQSPGNKMVIIDWMDSDRNRHIRDTAAVHLAGAVQRPVDRADMKVVGTIQQDQIEEVSRKALSKSGW</sequence>
<dbReference type="OrthoDB" id="3881872at2759"/>
<dbReference type="AlphaFoldDB" id="A0A6G1L130"/>
<dbReference type="EMBL" id="ML995868">
    <property type="protein sequence ID" value="KAF2766633.1"/>
    <property type="molecule type" value="Genomic_DNA"/>
</dbReference>
<protein>
    <submittedName>
        <fullName evidence="1">Uncharacterized protein</fullName>
    </submittedName>
</protein>
<organism evidence="1 2">
    <name type="scientific">Teratosphaeria nubilosa</name>
    <dbReference type="NCBI Taxonomy" id="161662"/>
    <lineage>
        <taxon>Eukaryota</taxon>
        <taxon>Fungi</taxon>
        <taxon>Dikarya</taxon>
        <taxon>Ascomycota</taxon>
        <taxon>Pezizomycotina</taxon>
        <taxon>Dothideomycetes</taxon>
        <taxon>Dothideomycetidae</taxon>
        <taxon>Mycosphaerellales</taxon>
        <taxon>Teratosphaeriaceae</taxon>
        <taxon>Teratosphaeria</taxon>
    </lineage>
</organism>
<dbReference type="Proteomes" id="UP000799436">
    <property type="component" value="Unassembled WGS sequence"/>
</dbReference>
<gene>
    <name evidence="1" type="ORF">EJ03DRAFT_174720</name>
</gene>
<proteinExistence type="predicted"/>
<evidence type="ECO:0000313" key="1">
    <source>
        <dbReference type="EMBL" id="KAF2766633.1"/>
    </source>
</evidence>